<dbReference type="AlphaFoldDB" id="Q45R67"/>
<accession>Q45R67</accession>
<dbReference type="EMBL" id="DQ118863">
    <property type="protein sequence ID" value="AAZ23093.1"/>
    <property type="molecule type" value="Genomic_DNA"/>
</dbReference>
<name>Q45R67_STRFR</name>
<sequence length="139" mass="14447">MCNGVGSGEADVLLELRLSQAWDDSDPDALRSLYLWLLDDRAVSEHASVSLAAGPPVPGAQSGGAFELVQLAADTSLQLGALVLSYATWRRTRPGATSPEATATLTREGTTVVLASEDPEALARIVAALEPSATEITGE</sequence>
<evidence type="ECO:0000313" key="1">
    <source>
        <dbReference type="EMBL" id="AAZ23093.1"/>
    </source>
</evidence>
<proteinExistence type="predicted"/>
<organism evidence="1">
    <name type="scientific">Streptomyces fradiae</name>
    <name type="common">Streptomyces roseoflavus</name>
    <dbReference type="NCBI Taxonomy" id="1906"/>
    <lineage>
        <taxon>Bacteria</taxon>
        <taxon>Bacillati</taxon>
        <taxon>Actinomycetota</taxon>
        <taxon>Actinomycetes</taxon>
        <taxon>Kitasatosporales</taxon>
        <taxon>Streptomycetaceae</taxon>
        <taxon>Streptomyces</taxon>
    </lineage>
</organism>
<reference evidence="1" key="1">
    <citation type="journal article" date="2006" name="J. Ind. Microbiol. Biotechnol.">
        <title>The lipopeptide antibiotic A54145 biosynthetic gene cluster from Streptomyces fradiae.</title>
        <authorList>
            <person name="Miao V."/>
            <person name="Brost R."/>
            <person name="Chapple J."/>
            <person name="She K."/>
            <person name="Coeffet-Le Gal M.F."/>
            <person name="Baltz R.H."/>
        </authorList>
    </citation>
    <scope>NUCLEOTIDE SEQUENCE</scope>
    <source>
        <strain evidence="1">NRRL18158</strain>
    </source>
</reference>
<dbReference type="Pfam" id="PF19953">
    <property type="entry name" value="EACC1"/>
    <property type="match status" value="1"/>
</dbReference>
<dbReference type="InterPro" id="IPR045428">
    <property type="entry name" value="EACC1"/>
</dbReference>
<protein>
    <submittedName>
        <fullName evidence="1">Uncharacterized protein</fullName>
    </submittedName>
</protein>